<evidence type="ECO:0000256" key="1">
    <source>
        <dbReference type="SAM" id="MobiDB-lite"/>
    </source>
</evidence>
<feature type="compositionally biased region" description="Low complexity" evidence="1">
    <location>
        <begin position="295"/>
        <end position="308"/>
    </location>
</feature>
<accession>A0ABM1CWX8</accession>
<sequence length="377" mass="38087">MQTRGHVRASQLARGRPRAREPLGWGAEGLRGSGTPLNQGAGPGPARAGPSRASRAGPPPSLRPAGPAPRQPPAAGPGPRRPAQQVPATADRCPAPPPCPSAAAVAPESRAPGRADKRRARGRPRPSFQDSTDLGTYQRPDSAPQPSAFSAALPTAERRRGPTASPAAAPAQPLPAPRPALLSAPGAAPRPPPHAPGPGRFRPASRRQVAPTPVRQGRSSGGAGTPALCPANQTCSLGWGSTRPSPYVTAPQPSGDPPTGLCVAAAAIQQDCDFGFSALGQGGAGDPERGGLGAGPAADGPQALAVPRARGRHVGPPGPRPGAGEAGELSGRENVEGGSVSRRETPVFSVRAEELVDTEAQPNAQVIPGRERCQSSF</sequence>
<evidence type="ECO:0000313" key="3">
    <source>
        <dbReference type="RefSeq" id="XP_014644059.1"/>
    </source>
</evidence>
<dbReference type="RefSeq" id="XP_014644059.1">
    <property type="nucleotide sequence ID" value="XM_014788573.1"/>
</dbReference>
<feature type="region of interest" description="Disordered" evidence="1">
    <location>
        <begin position="1"/>
        <end position="259"/>
    </location>
</feature>
<keyword evidence="2" id="KW-1185">Reference proteome</keyword>
<gene>
    <name evidence="3" type="primary">LOC106802037</name>
</gene>
<dbReference type="GeneID" id="106802037"/>
<reference evidence="3" key="1">
    <citation type="submission" date="2025-08" db="UniProtKB">
        <authorList>
            <consortium name="RefSeq"/>
        </authorList>
    </citation>
    <scope>IDENTIFICATION</scope>
</reference>
<feature type="region of interest" description="Disordered" evidence="1">
    <location>
        <begin position="279"/>
        <end position="346"/>
    </location>
</feature>
<feature type="compositionally biased region" description="Gly residues" evidence="1">
    <location>
        <begin position="280"/>
        <end position="294"/>
    </location>
</feature>
<protein>
    <submittedName>
        <fullName evidence="3">Translation initiation factor IF-2-like</fullName>
    </submittedName>
</protein>
<feature type="compositionally biased region" description="Low complexity" evidence="1">
    <location>
        <begin position="162"/>
        <end position="171"/>
    </location>
</feature>
<feature type="compositionally biased region" description="Basic and acidic residues" evidence="1">
    <location>
        <begin position="330"/>
        <end position="345"/>
    </location>
</feature>
<feature type="compositionally biased region" description="Low complexity" evidence="1">
    <location>
        <begin position="101"/>
        <end position="112"/>
    </location>
</feature>
<evidence type="ECO:0000313" key="2">
    <source>
        <dbReference type="Proteomes" id="UP000694910"/>
    </source>
</evidence>
<feature type="compositionally biased region" description="Pro residues" evidence="1">
    <location>
        <begin position="57"/>
        <end position="80"/>
    </location>
</feature>
<organism evidence="2 3">
    <name type="scientific">Ceratotherium simum simum</name>
    <name type="common">Southern white rhinoceros</name>
    <dbReference type="NCBI Taxonomy" id="73337"/>
    <lineage>
        <taxon>Eukaryota</taxon>
        <taxon>Metazoa</taxon>
        <taxon>Chordata</taxon>
        <taxon>Craniata</taxon>
        <taxon>Vertebrata</taxon>
        <taxon>Euteleostomi</taxon>
        <taxon>Mammalia</taxon>
        <taxon>Eutheria</taxon>
        <taxon>Laurasiatheria</taxon>
        <taxon>Perissodactyla</taxon>
        <taxon>Rhinocerotidae</taxon>
        <taxon>Ceratotherium</taxon>
    </lineage>
</organism>
<dbReference type="Proteomes" id="UP000694910">
    <property type="component" value="Unplaced"/>
</dbReference>
<feature type="compositionally biased region" description="Low complexity" evidence="1">
    <location>
        <begin position="44"/>
        <end position="56"/>
    </location>
</feature>
<feature type="compositionally biased region" description="Low complexity" evidence="1">
    <location>
        <begin position="81"/>
        <end position="93"/>
    </location>
</feature>
<name>A0ABM1CWX8_CERSS</name>
<proteinExistence type="predicted"/>